<proteinExistence type="predicted"/>
<feature type="region of interest" description="Disordered" evidence="1">
    <location>
        <begin position="503"/>
        <end position="529"/>
    </location>
</feature>
<evidence type="ECO:0000256" key="2">
    <source>
        <dbReference type="SAM" id="Phobius"/>
    </source>
</evidence>
<name>A0A2U2RLY9_9MICO</name>
<keyword evidence="2" id="KW-1133">Transmembrane helix</keyword>
<gene>
    <name evidence="4" type="ORF">DEO23_08305</name>
</gene>
<keyword evidence="5" id="KW-1185">Reference proteome</keyword>
<dbReference type="InterPro" id="IPR033435">
    <property type="entry name" value="DUF5129"/>
</dbReference>
<accession>A0A2U2RLY9</accession>
<feature type="compositionally biased region" description="Low complexity" evidence="1">
    <location>
        <begin position="506"/>
        <end position="515"/>
    </location>
</feature>
<dbReference type="Pfam" id="PF17173">
    <property type="entry name" value="DUF5129"/>
    <property type="match status" value="1"/>
</dbReference>
<feature type="domain" description="DUF5129" evidence="3">
    <location>
        <begin position="66"/>
        <end position="416"/>
    </location>
</feature>
<sequence>MLLPTPLHPAAAPPLHRPGPAALASRRSRGPFLAVLAAAVVASILLAPISTPAALAAPPSSVAIDDGEHVIDDPDALEGRLQQVSFREQVDVAVVTLDIADHGADPAADTGLNDAVLDAARTQHPEWIRGEKWADGMVILAIDPEGRKLGTYAGEDVKLSDGGFEDVQEAMREDAGDGAWDDAFVAGAQQYADLLGRPWWQSPAAIIVAFLALGALGAVAVAALVRGASARRRVRGASERHADVRARRMETDQAASRIPRDSLYGAAVLADVEDYRRAVDEAEEIAGRLPARPGPLWGIGAGSSRLAREYERSVGTADTADDTIIGAAALLGRSGDYAGAWQEERRPLDESIAAVDATVADVLDPDGTDEQQHALASSQAAAGLRATAQEVATELEQVTEAYLEGSTTPDAALERLDELTEQLAVASTRLREEAIDAQTEDEEEAEVMREADPSGFTDDFPGSVRGRRFARHPGEYVGEYSLSPVLWTGAWYAGAGTELTAHRNPSGTAGSTSGYSAGGFSGAGSSSSF</sequence>
<dbReference type="OrthoDB" id="3249697at2"/>
<dbReference type="EMBL" id="QFKX01000002">
    <property type="protein sequence ID" value="PWH06888.1"/>
    <property type="molecule type" value="Genomic_DNA"/>
</dbReference>
<organism evidence="4 5">
    <name type="scientific">Brachybacterium endophyticum</name>
    <dbReference type="NCBI Taxonomy" id="2182385"/>
    <lineage>
        <taxon>Bacteria</taxon>
        <taxon>Bacillati</taxon>
        <taxon>Actinomycetota</taxon>
        <taxon>Actinomycetes</taxon>
        <taxon>Micrococcales</taxon>
        <taxon>Dermabacteraceae</taxon>
        <taxon>Brachybacterium</taxon>
    </lineage>
</organism>
<dbReference type="AlphaFoldDB" id="A0A2U2RLY9"/>
<evidence type="ECO:0000313" key="5">
    <source>
        <dbReference type="Proteomes" id="UP000245590"/>
    </source>
</evidence>
<evidence type="ECO:0000256" key="1">
    <source>
        <dbReference type="SAM" id="MobiDB-lite"/>
    </source>
</evidence>
<protein>
    <recommendedName>
        <fullName evidence="3">DUF5129 domain-containing protein</fullName>
    </recommendedName>
</protein>
<feature type="transmembrane region" description="Helical" evidence="2">
    <location>
        <begin position="204"/>
        <end position="225"/>
    </location>
</feature>
<feature type="region of interest" description="Disordered" evidence="1">
    <location>
        <begin position="1"/>
        <end position="23"/>
    </location>
</feature>
<keyword evidence="2" id="KW-0472">Membrane</keyword>
<keyword evidence="2" id="KW-0812">Transmembrane</keyword>
<evidence type="ECO:0000259" key="3">
    <source>
        <dbReference type="Pfam" id="PF17173"/>
    </source>
</evidence>
<evidence type="ECO:0000313" key="4">
    <source>
        <dbReference type="EMBL" id="PWH06888.1"/>
    </source>
</evidence>
<comment type="caution">
    <text evidence="4">The sequence shown here is derived from an EMBL/GenBank/DDBJ whole genome shotgun (WGS) entry which is preliminary data.</text>
</comment>
<reference evidence="4 5" key="1">
    <citation type="submission" date="2018-05" db="EMBL/GenBank/DDBJ databases">
        <title>Brachybacterium sp. M1HQ-2T, whole genome shotgun sequence.</title>
        <authorList>
            <person name="Tuo L."/>
        </authorList>
    </citation>
    <scope>NUCLEOTIDE SEQUENCE [LARGE SCALE GENOMIC DNA]</scope>
    <source>
        <strain evidence="4 5">M1HQ-2</strain>
    </source>
</reference>
<dbReference type="Proteomes" id="UP000245590">
    <property type="component" value="Unassembled WGS sequence"/>
</dbReference>
<feature type="region of interest" description="Disordered" evidence="1">
    <location>
        <begin position="435"/>
        <end position="464"/>
    </location>
</feature>
<feature type="transmembrane region" description="Helical" evidence="2">
    <location>
        <begin position="32"/>
        <end position="51"/>
    </location>
</feature>
<feature type="compositionally biased region" description="Low complexity" evidence="1">
    <location>
        <begin position="1"/>
        <end position="10"/>
    </location>
</feature>
<dbReference type="Gene3D" id="3.10.310.50">
    <property type="match status" value="1"/>
</dbReference>
<dbReference type="RefSeq" id="WP_109275484.1">
    <property type="nucleotide sequence ID" value="NZ_QFKX01000002.1"/>
</dbReference>